<dbReference type="Proteomes" id="UP001291309">
    <property type="component" value="Unassembled WGS sequence"/>
</dbReference>
<evidence type="ECO:0000256" key="1">
    <source>
        <dbReference type="SAM" id="MobiDB-lite"/>
    </source>
</evidence>
<dbReference type="EMBL" id="JAXIVS010000002">
    <property type="protein sequence ID" value="MDY7225826.1"/>
    <property type="molecule type" value="Genomic_DNA"/>
</dbReference>
<evidence type="ECO:0000256" key="2">
    <source>
        <dbReference type="SAM" id="Phobius"/>
    </source>
</evidence>
<reference evidence="3 4" key="1">
    <citation type="submission" date="2023-12" db="EMBL/GenBank/DDBJ databases">
        <title>the genome sequence of Hyalangium sp. s54d21.</title>
        <authorList>
            <person name="Zhang X."/>
        </authorList>
    </citation>
    <scope>NUCLEOTIDE SEQUENCE [LARGE SCALE GENOMIC DNA]</scope>
    <source>
        <strain evidence="4">s54d21</strain>
    </source>
</reference>
<organism evidence="3 4">
    <name type="scientific">Hyalangium rubrum</name>
    <dbReference type="NCBI Taxonomy" id="3103134"/>
    <lineage>
        <taxon>Bacteria</taxon>
        <taxon>Pseudomonadati</taxon>
        <taxon>Myxococcota</taxon>
        <taxon>Myxococcia</taxon>
        <taxon>Myxococcales</taxon>
        <taxon>Cystobacterineae</taxon>
        <taxon>Archangiaceae</taxon>
        <taxon>Hyalangium</taxon>
    </lineage>
</organism>
<feature type="region of interest" description="Disordered" evidence="1">
    <location>
        <begin position="144"/>
        <end position="170"/>
    </location>
</feature>
<keyword evidence="2" id="KW-0472">Membrane</keyword>
<keyword evidence="2" id="KW-0812">Transmembrane</keyword>
<protein>
    <recommendedName>
        <fullName evidence="5">FHA domain-containing protein</fullName>
    </recommendedName>
</protein>
<evidence type="ECO:0000313" key="4">
    <source>
        <dbReference type="Proteomes" id="UP001291309"/>
    </source>
</evidence>
<proteinExistence type="predicted"/>
<evidence type="ECO:0000313" key="3">
    <source>
        <dbReference type="EMBL" id="MDY7225826.1"/>
    </source>
</evidence>
<sequence>MNNPSPEKLKAAIQALSQVRAVEGPPGDNGQRSVWHMSPQGAELLSLVDLEGRVQRQELTLLDDHYVWTSGEGLKTGRLENEGGAKAPTAAAIVHTDSQLMPVRLVRGAVALATYDGEDRYILHIKRVLALAREGLEMRDSSLGVASEPAPEPVVEPPTTATPLPTIVPVPPEAPESSKFEGLMMIAVLLVGLVAGIALLVWLT</sequence>
<evidence type="ECO:0008006" key="5">
    <source>
        <dbReference type="Google" id="ProtNLM"/>
    </source>
</evidence>
<name>A0ABU5GXR0_9BACT</name>
<keyword evidence="4" id="KW-1185">Reference proteome</keyword>
<gene>
    <name evidence="3" type="ORF">SYV04_05510</name>
</gene>
<comment type="caution">
    <text evidence="3">The sequence shown here is derived from an EMBL/GenBank/DDBJ whole genome shotgun (WGS) entry which is preliminary data.</text>
</comment>
<accession>A0ABU5GXR0</accession>
<dbReference type="RefSeq" id="WP_321544553.1">
    <property type="nucleotide sequence ID" value="NZ_JAXIVS010000002.1"/>
</dbReference>
<feature type="transmembrane region" description="Helical" evidence="2">
    <location>
        <begin position="183"/>
        <end position="203"/>
    </location>
</feature>
<keyword evidence="2" id="KW-1133">Transmembrane helix</keyword>